<dbReference type="GO" id="GO:0016787">
    <property type="term" value="F:hydrolase activity"/>
    <property type="evidence" value="ECO:0007669"/>
    <property type="project" value="UniProtKB-KW"/>
</dbReference>
<name>A0A3A9AD64_9FIRM</name>
<gene>
    <name evidence="5" type="ORF">D7V94_18315</name>
</gene>
<proteinExistence type="inferred from homology"/>
<dbReference type="EC" id="3.1.1.-" evidence="3"/>
<protein>
    <recommendedName>
        <fullName evidence="3">Carboxylic ester hydrolase</fullName>
        <ecNumber evidence="3">3.1.1.-</ecNumber>
    </recommendedName>
</protein>
<dbReference type="InterPro" id="IPR050309">
    <property type="entry name" value="Type-B_Carboxylest/Lipase"/>
</dbReference>
<organism evidence="5 6">
    <name type="scientific">Parablautia intestinalis</name>
    <dbReference type="NCBI Taxonomy" id="2320100"/>
    <lineage>
        <taxon>Bacteria</taxon>
        <taxon>Bacillati</taxon>
        <taxon>Bacillota</taxon>
        <taxon>Clostridia</taxon>
        <taxon>Lachnospirales</taxon>
        <taxon>Lachnospiraceae</taxon>
        <taxon>Parablautia</taxon>
    </lineage>
</organism>
<evidence type="ECO:0000313" key="5">
    <source>
        <dbReference type="EMBL" id="RKI89409.1"/>
    </source>
</evidence>
<dbReference type="Gene3D" id="3.40.50.1820">
    <property type="entry name" value="alpha/beta hydrolase"/>
    <property type="match status" value="1"/>
</dbReference>
<keyword evidence="2 3" id="KW-0378">Hydrolase</keyword>
<comment type="caution">
    <text evidence="5">The sequence shown here is derived from an EMBL/GenBank/DDBJ whole genome shotgun (WGS) entry which is preliminary data.</text>
</comment>
<dbReference type="Proteomes" id="UP000280696">
    <property type="component" value="Unassembled WGS sequence"/>
</dbReference>
<dbReference type="RefSeq" id="WP_120471752.1">
    <property type="nucleotide sequence ID" value="NZ_RAYQ01000023.1"/>
</dbReference>
<sequence>MAHKFICTTTEPVIETKKGKIRGYIMDGIYTFHGIKYADAKRFQMPVEVKSWEGVKDALSYGEVCPMYNPETTKGEIMVPHRYWVKSEDCQYLNVWSPCADPGAKKAVLVWLHGGGFSDGSSIEQVCYDGTNLAMHHDVVVVTVNHRLNILGYLNLEDYSEKYKNSGNAGMADIEYALRWVHENIENFGGDPENVTIFGQSGGGMKVSTLIQMPSADGLFHKAVIISGVKPEGGMMTPNSYDAHPIIDAMLSELKISPENIEEIEKVSYEDLSAAYLKVKGPIEAAGGYVGGTPVPNDYYVGEPEEVGFREHAREIPMVVGSVFGEMSFNPGIPKKHEKTREEQIAVLRETFGNATDDIVAKFEAAYPGQNLIDVLSIDCFTRMPAINYVRKKASYNKAPVYNYLFNYEFPYDDGKVAWHCSDLPFFFNNTDKVMICNKPGVSDLLEKRVSSLLTSFAKYGDPNHSGLPRWEPSTQENVNTMILDEKCEVRVNFDEEVIKAVKPFIPNPFLRMKKRNPDDIALH</sequence>
<dbReference type="InterPro" id="IPR002018">
    <property type="entry name" value="CarbesteraseB"/>
</dbReference>
<evidence type="ECO:0000259" key="4">
    <source>
        <dbReference type="Pfam" id="PF00135"/>
    </source>
</evidence>
<dbReference type="AlphaFoldDB" id="A0A3A9AD64"/>
<dbReference type="InterPro" id="IPR019826">
    <property type="entry name" value="Carboxylesterase_B_AS"/>
</dbReference>
<dbReference type="PANTHER" id="PTHR11559">
    <property type="entry name" value="CARBOXYLESTERASE"/>
    <property type="match status" value="1"/>
</dbReference>
<dbReference type="OrthoDB" id="9788807at2"/>
<feature type="domain" description="Carboxylesterase type B" evidence="4">
    <location>
        <begin position="11"/>
        <end position="493"/>
    </location>
</feature>
<dbReference type="SUPFAM" id="SSF53474">
    <property type="entry name" value="alpha/beta-Hydrolases"/>
    <property type="match status" value="1"/>
</dbReference>
<evidence type="ECO:0000256" key="1">
    <source>
        <dbReference type="ARBA" id="ARBA00005964"/>
    </source>
</evidence>
<comment type="similarity">
    <text evidence="1 3">Belongs to the type-B carboxylesterase/lipase family.</text>
</comment>
<dbReference type="EMBL" id="RAYQ01000023">
    <property type="protein sequence ID" value="RKI89409.1"/>
    <property type="molecule type" value="Genomic_DNA"/>
</dbReference>
<evidence type="ECO:0000256" key="3">
    <source>
        <dbReference type="RuleBase" id="RU361235"/>
    </source>
</evidence>
<dbReference type="InterPro" id="IPR029058">
    <property type="entry name" value="AB_hydrolase_fold"/>
</dbReference>
<evidence type="ECO:0000256" key="2">
    <source>
        <dbReference type="ARBA" id="ARBA00022801"/>
    </source>
</evidence>
<evidence type="ECO:0000313" key="6">
    <source>
        <dbReference type="Proteomes" id="UP000280696"/>
    </source>
</evidence>
<dbReference type="Pfam" id="PF00135">
    <property type="entry name" value="COesterase"/>
    <property type="match status" value="1"/>
</dbReference>
<dbReference type="PROSITE" id="PS00122">
    <property type="entry name" value="CARBOXYLESTERASE_B_1"/>
    <property type="match status" value="1"/>
</dbReference>
<accession>A0A3A9AD64</accession>
<reference evidence="5 6" key="1">
    <citation type="submission" date="2018-09" db="EMBL/GenBank/DDBJ databases">
        <title>Murine metabolic-syndrome-specific gut microbial biobank.</title>
        <authorList>
            <person name="Liu C."/>
        </authorList>
    </citation>
    <scope>NUCLEOTIDE SEQUENCE [LARGE SCALE GENOMIC DNA]</scope>
    <source>
        <strain evidence="5 6">0.1xD8-82</strain>
    </source>
</reference>
<keyword evidence="6" id="KW-1185">Reference proteome</keyword>